<dbReference type="InterPro" id="IPR000582">
    <property type="entry name" value="Acyl-CoA-binding_protein"/>
</dbReference>
<accession>A0AB34J7M2</accession>
<proteinExistence type="predicted"/>
<evidence type="ECO:0000256" key="1">
    <source>
        <dbReference type="ARBA" id="ARBA00023121"/>
    </source>
</evidence>
<evidence type="ECO:0000259" key="3">
    <source>
        <dbReference type="PROSITE" id="PS51228"/>
    </source>
</evidence>
<dbReference type="GO" id="GO:0000062">
    <property type="term" value="F:fatty-acyl-CoA binding"/>
    <property type="evidence" value="ECO:0007669"/>
    <property type="project" value="InterPro"/>
</dbReference>
<dbReference type="GO" id="GO:0005737">
    <property type="term" value="C:cytoplasm"/>
    <property type="evidence" value="ECO:0007669"/>
    <property type="project" value="TreeGrafter"/>
</dbReference>
<keyword evidence="1" id="KW-0446">Lipid-binding</keyword>
<dbReference type="InterPro" id="IPR035984">
    <property type="entry name" value="Acyl-CoA-binding_sf"/>
</dbReference>
<dbReference type="PROSITE" id="PS51228">
    <property type="entry name" value="ACB_2"/>
    <property type="match status" value="1"/>
</dbReference>
<comment type="caution">
    <text evidence="4">The sequence shown here is derived from an EMBL/GenBank/DDBJ whole genome shotgun (WGS) entry which is preliminary data.</text>
</comment>
<dbReference type="InterPro" id="IPR014352">
    <property type="entry name" value="FERM/acyl-CoA-bd_prot_sf"/>
</dbReference>
<dbReference type="AlphaFoldDB" id="A0AB34J7M2"/>
<gene>
    <name evidence="4" type="ORF">AB1Y20_005579</name>
</gene>
<dbReference type="SUPFAM" id="SSF47027">
    <property type="entry name" value="Acyl-CoA binding protein"/>
    <property type="match status" value="1"/>
</dbReference>
<evidence type="ECO:0000313" key="5">
    <source>
        <dbReference type="Proteomes" id="UP001515480"/>
    </source>
</evidence>
<dbReference type="InterPro" id="IPR005607">
    <property type="entry name" value="BSD_dom"/>
</dbReference>
<keyword evidence="5" id="KW-1185">Reference proteome</keyword>
<reference evidence="4 5" key="1">
    <citation type="journal article" date="2024" name="Science">
        <title>Giant polyketide synthase enzymes in the biosynthesis of giant marine polyether toxins.</title>
        <authorList>
            <person name="Fallon T.R."/>
            <person name="Shende V.V."/>
            <person name="Wierzbicki I.H."/>
            <person name="Pendleton A.L."/>
            <person name="Watervoot N.F."/>
            <person name="Auber R.P."/>
            <person name="Gonzalez D.J."/>
            <person name="Wisecaver J.H."/>
            <person name="Moore B.S."/>
        </authorList>
    </citation>
    <scope>NUCLEOTIDE SEQUENCE [LARGE SCALE GENOMIC DNA]</scope>
    <source>
        <strain evidence="4 5">12B1</strain>
    </source>
</reference>
<dbReference type="Gene3D" id="1.10.3970.10">
    <property type="entry name" value="BSD domain"/>
    <property type="match status" value="1"/>
</dbReference>
<evidence type="ECO:0008006" key="6">
    <source>
        <dbReference type="Google" id="ProtNLM"/>
    </source>
</evidence>
<evidence type="ECO:0000313" key="4">
    <source>
        <dbReference type="EMBL" id="KAL1512317.1"/>
    </source>
</evidence>
<dbReference type="PROSITE" id="PS50858">
    <property type="entry name" value="BSD"/>
    <property type="match status" value="1"/>
</dbReference>
<evidence type="ECO:0000259" key="2">
    <source>
        <dbReference type="PROSITE" id="PS50858"/>
    </source>
</evidence>
<name>A0AB34J7M2_PRYPA</name>
<feature type="domain" description="BSD" evidence="2">
    <location>
        <begin position="73"/>
        <end position="102"/>
    </location>
</feature>
<dbReference type="EMBL" id="JBGBPQ010000013">
    <property type="protein sequence ID" value="KAL1512317.1"/>
    <property type="molecule type" value="Genomic_DNA"/>
</dbReference>
<feature type="domain" description="ACB" evidence="3">
    <location>
        <begin position="144"/>
        <end position="232"/>
    </location>
</feature>
<dbReference type="InterPro" id="IPR035925">
    <property type="entry name" value="BSD_dom_sf"/>
</dbReference>
<dbReference type="SUPFAM" id="SSF140383">
    <property type="entry name" value="BSD domain-like"/>
    <property type="match status" value="1"/>
</dbReference>
<dbReference type="Pfam" id="PF00887">
    <property type="entry name" value="ACBP"/>
    <property type="match status" value="1"/>
</dbReference>
<dbReference type="Gene3D" id="1.20.80.10">
    <property type="match status" value="1"/>
</dbReference>
<dbReference type="PANTHER" id="PTHR23310:SF77">
    <property type="entry name" value="LD25952P"/>
    <property type="match status" value="1"/>
</dbReference>
<dbReference type="Proteomes" id="UP001515480">
    <property type="component" value="Unassembled WGS sequence"/>
</dbReference>
<dbReference type="PANTHER" id="PTHR23310">
    <property type="entry name" value="ACYL-COA-BINDING PROTEIN, ACBP"/>
    <property type="match status" value="1"/>
</dbReference>
<protein>
    <recommendedName>
        <fullName evidence="6">BSD domain-containing protein</fullName>
    </recommendedName>
</protein>
<dbReference type="GO" id="GO:0006631">
    <property type="term" value="P:fatty acid metabolic process"/>
    <property type="evidence" value="ECO:0007669"/>
    <property type="project" value="TreeGrafter"/>
</dbReference>
<organism evidence="4 5">
    <name type="scientific">Prymnesium parvum</name>
    <name type="common">Toxic golden alga</name>
    <dbReference type="NCBI Taxonomy" id="97485"/>
    <lineage>
        <taxon>Eukaryota</taxon>
        <taxon>Haptista</taxon>
        <taxon>Haptophyta</taxon>
        <taxon>Prymnesiophyceae</taxon>
        <taxon>Prymnesiales</taxon>
        <taxon>Prymnesiaceae</taxon>
        <taxon>Prymnesium</taxon>
    </lineage>
</organism>
<sequence length="301" mass="33450">MGQTQTVFLPPWIPSTPEEKGQEEAFRAAIMQLSETPSHFLHPHEMHTHPDFSFDWVEHRPFAEAAYRADVRLFRLLPRIVPKRVTEEEFWYNYFSHVFAVKRRFEGSCSSLAGDGKASVAPAKTSVVPSAAGNGAPATLTVSYPEKFHLAVKYMREGPPLPNLSDADRILLKALEEQAISGECNKPRPGMWDTAEEKAKYEAWKKLGSMSPAEAMHLYVQAVEVFDDQWLSWPGLQRDLGALEQPAAAKPAAAMNGGCTDPPLVIALRELRASVATLPPSQIPTVRRECEAILRACDARS</sequence>